<comment type="caution">
    <text evidence="2">The sequence shown here is derived from an EMBL/GenBank/DDBJ whole genome shotgun (WGS) entry which is preliminary data.</text>
</comment>
<keyword evidence="3" id="KW-1185">Reference proteome</keyword>
<accession>A0ABQ9VBY9</accession>
<dbReference type="Proteomes" id="UP001266305">
    <property type="component" value="Unassembled WGS sequence"/>
</dbReference>
<reference evidence="2 3" key="1">
    <citation type="submission" date="2023-05" db="EMBL/GenBank/DDBJ databases">
        <title>B98-5 Cell Line De Novo Hybrid Assembly: An Optical Mapping Approach.</title>
        <authorList>
            <person name="Kananen K."/>
            <person name="Auerbach J.A."/>
            <person name="Kautto E."/>
            <person name="Blachly J.S."/>
        </authorList>
    </citation>
    <scope>NUCLEOTIDE SEQUENCE [LARGE SCALE GENOMIC DNA]</scope>
    <source>
        <strain evidence="2">B95-8</strain>
        <tissue evidence="2">Cell line</tissue>
    </source>
</reference>
<proteinExistence type="predicted"/>
<evidence type="ECO:0000313" key="3">
    <source>
        <dbReference type="Proteomes" id="UP001266305"/>
    </source>
</evidence>
<sequence>MLYSRENPSRKRKDLDGLWSFRADFSDDRRRGFQERWAGPGGAWKPGGGISFPWLPGVGHGENPGGPLQRRWEEKEAPLPSPLPR</sequence>
<name>A0ABQ9VBY9_SAGOE</name>
<evidence type="ECO:0000256" key="1">
    <source>
        <dbReference type="SAM" id="MobiDB-lite"/>
    </source>
</evidence>
<feature type="region of interest" description="Disordered" evidence="1">
    <location>
        <begin position="36"/>
        <end position="85"/>
    </location>
</feature>
<protein>
    <recommendedName>
        <fullName evidence="4">Beta-glucuronidase</fullName>
    </recommendedName>
</protein>
<dbReference type="Gene3D" id="2.60.120.260">
    <property type="entry name" value="Galactose-binding domain-like"/>
    <property type="match status" value="1"/>
</dbReference>
<gene>
    <name evidence="2" type="ORF">P7K49_016200</name>
</gene>
<feature type="compositionally biased region" description="Gly residues" evidence="1">
    <location>
        <begin position="39"/>
        <end position="50"/>
    </location>
</feature>
<organism evidence="2 3">
    <name type="scientific">Saguinus oedipus</name>
    <name type="common">Cotton-top tamarin</name>
    <name type="synonym">Oedipomidas oedipus</name>
    <dbReference type="NCBI Taxonomy" id="9490"/>
    <lineage>
        <taxon>Eukaryota</taxon>
        <taxon>Metazoa</taxon>
        <taxon>Chordata</taxon>
        <taxon>Craniata</taxon>
        <taxon>Vertebrata</taxon>
        <taxon>Euteleostomi</taxon>
        <taxon>Mammalia</taxon>
        <taxon>Eutheria</taxon>
        <taxon>Euarchontoglires</taxon>
        <taxon>Primates</taxon>
        <taxon>Haplorrhini</taxon>
        <taxon>Platyrrhini</taxon>
        <taxon>Cebidae</taxon>
        <taxon>Callitrichinae</taxon>
        <taxon>Saguinus</taxon>
    </lineage>
</organism>
<dbReference type="EMBL" id="JASSZA010000007">
    <property type="protein sequence ID" value="KAK2106686.1"/>
    <property type="molecule type" value="Genomic_DNA"/>
</dbReference>
<evidence type="ECO:0008006" key="4">
    <source>
        <dbReference type="Google" id="ProtNLM"/>
    </source>
</evidence>
<evidence type="ECO:0000313" key="2">
    <source>
        <dbReference type="EMBL" id="KAK2106686.1"/>
    </source>
</evidence>